<comment type="caution">
    <text evidence="3">The sequence shown here is derived from an EMBL/GenBank/DDBJ whole genome shotgun (WGS) entry which is preliminary data.</text>
</comment>
<keyword evidence="1" id="KW-0472">Membrane</keyword>
<feature type="signal peptide" evidence="2">
    <location>
        <begin position="1"/>
        <end position="27"/>
    </location>
</feature>
<sequence length="132" mass="13864">MMQKWFRKAAGAAIAAGVSVAASTAVAQGSPAGRYDHMMWNGGWAHWIMGPFMMILFVGLLVFAVVAVIRWLGPPEQRGRQAGGSSARHLGVILPMSGGMSPFTTPGIRCSAARWSSICGSAGGRMRSPSSN</sequence>
<keyword evidence="1" id="KW-1133">Transmembrane helix</keyword>
<accession>A0ABS1DK91</accession>
<name>A0ABS1DK91_9PROT</name>
<evidence type="ECO:0000313" key="3">
    <source>
        <dbReference type="EMBL" id="MBK1670189.1"/>
    </source>
</evidence>
<protein>
    <submittedName>
        <fullName evidence="3">Uncharacterized protein</fullName>
    </submittedName>
</protein>
<evidence type="ECO:0000256" key="2">
    <source>
        <dbReference type="SAM" id="SignalP"/>
    </source>
</evidence>
<keyword evidence="2" id="KW-0732">Signal</keyword>
<evidence type="ECO:0000256" key="1">
    <source>
        <dbReference type="SAM" id="Phobius"/>
    </source>
</evidence>
<reference evidence="3 4" key="1">
    <citation type="journal article" date="2020" name="Microorganisms">
        <title>Osmotic Adaptation and Compatible Solute Biosynthesis of Phototrophic Bacteria as Revealed from Genome Analyses.</title>
        <authorList>
            <person name="Imhoff J.F."/>
            <person name="Rahn T."/>
            <person name="Kunzel S."/>
            <person name="Keller A."/>
            <person name="Neulinger S.C."/>
        </authorList>
    </citation>
    <scope>NUCLEOTIDE SEQUENCE [LARGE SCALE GENOMIC DNA]</scope>
    <source>
        <strain evidence="3 4">DSM 9895</strain>
    </source>
</reference>
<keyword evidence="1" id="KW-0812">Transmembrane</keyword>
<gene>
    <name evidence="3" type="ORF">CKO28_19325</name>
</gene>
<organism evidence="3 4">
    <name type="scientific">Rhodovibrio sodomensis</name>
    <dbReference type="NCBI Taxonomy" id="1088"/>
    <lineage>
        <taxon>Bacteria</taxon>
        <taxon>Pseudomonadati</taxon>
        <taxon>Pseudomonadota</taxon>
        <taxon>Alphaproteobacteria</taxon>
        <taxon>Rhodospirillales</taxon>
        <taxon>Rhodovibrionaceae</taxon>
        <taxon>Rhodovibrio</taxon>
    </lineage>
</organism>
<feature type="transmembrane region" description="Helical" evidence="1">
    <location>
        <begin position="51"/>
        <end position="72"/>
    </location>
</feature>
<evidence type="ECO:0000313" key="4">
    <source>
        <dbReference type="Proteomes" id="UP001296873"/>
    </source>
</evidence>
<proteinExistence type="predicted"/>
<keyword evidence="4" id="KW-1185">Reference proteome</keyword>
<feature type="chain" id="PRO_5047131783" evidence="2">
    <location>
        <begin position="28"/>
        <end position="132"/>
    </location>
</feature>
<dbReference type="EMBL" id="NRRL01000079">
    <property type="protein sequence ID" value="MBK1670189.1"/>
    <property type="molecule type" value="Genomic_DNA"/>
</dbReference>
<dbReference type="Proteomes" id="UP001296873">
    <property type="component" value="Unassembled WGS sequence"/>
</dbReference>